<evidence type="ECO:0000256" key="2">
    <source>
        <dbReference type="ARBA" id="ARBA00022485"/>
    </source>
</evidence>
<organism evidence="14 15">
    <name type="scientific">Selenihalanaerobacter shriftii</name>
    <dbReference type="NCBI Taxonomy" id="142842"/>
    <lineage>
        <taxon>Bacteria</taxon>
        <taxon>Bacillati</taxon>
        <taxon>Bacillota</taxon>
        <taxon>Clostridia</taxon>
        <taxon>Halanaerobiales</taxon>
        <taxon>Halobacteroidaceae</taxon>
        <taxon>Selenihalanaerobacter</taxon>
    </lineage>
</organism>
<evidence type="ECO:0000256" key="10">
    <source>
        <dbReference type="ARBA" id="ARBA00023239"/>
    </source>
</evidence>
<dbReference type="GO" id="GO:0046872">
    <property type="term" value="F:metal ion binding"/>
    <property type="evidence" value="ECO:0007669"/>
    <property type="project" value="UniProtKB-KW"/>
</dbReference>
<evidence type="ECO:0000256" key="12">
    <source>
        <dbReference type="HAMAP-Rule" id="MF_00942"/>
    </source>
</evidence>
<dbReference type="EC" id="4.2.99.18" evidence="12"/>
<keyword evidence="6 12" id="KW-0408">Iron</keyword>
<dbReference type="PANTHER" id="PTHR10359:SF18">
    <property type="entry name" value="ENDONUCLEASE III"/>
    <property type="match status" value="1"/>
</dbReference>
<keyword evidence="7 12" id="KW-0411">Iron-sulfur</keyword>
<evidence type="ECO:0000256" key="1">
    <source>
        <dbReference type="ARBA" id="ARBA00008343"/>
    </source>
</evidence>
<evidence type="ECO:0000256" key="5">
    <source>
        <dbReference type="ARBA" id="ARBA00022801"/>
    </source>
</evidence>
<dbReference type="GO" id="GO:0003677">
    <property type="term" value="F:DNA binding"/>
    <property type="evidence" value="ECO:0007669"/>
    <property type="project" value="UniProtKB-UniRule"/>
</dbReference>
<dbReference type="GO" id="GO:0019104">
    <property type="term" value="F:DNA N-glycosylase activity"/>
    <property type="evidence" value="ECO:0007669"/>
    <property type="project" value="UniProtKB-UniRule"/>
</dbReference>
<dbReference type="PANTHER" id="PTHR10359">
    <property type="entry name" value="A/G-SPECIFIC ADENINE GLYCOSYLASE/ENDONUCLEASE III"/>
    <property type="match status" value="1"/>
</dbReference>
<keyword evidence="3 12" id="KW-0479">Metal-binding</keyword>
<dbReference type="PROSITE" id="PS01155">
    <property type="entry name" value="ENDONUCLEASE_III_2"/>
    <property type="match status" value="1"/>
</dbReference>
<accession>A0A1T4P8P9</accession>
<dbReference type="FunFam" id="1.10.340.30:FF:000001">
    <property type="entry name" value="Endonuclease III"/>
    <property type="match status" value="1"/>
</dbReference>
<feature type="binding site" evidence="12">
    <location>
        <position position="195"/>
    </location>
    <ligand>
        <name>[4Fe-4S] cluster</name>
        <dbReference type="ChEBI" id="CHEBI:49883"/>
    </ligand>
</feature>
<keyword evidence="8 12" id="KW-0238">DNA-binding</keyword>
<dbReference type="InterPro" id="IPR005759">
    <property type="entry name" value="Nth"/>
</dbReference>
<dbReference type="Pfam" id="PF00633">
    <property type="entry name" value="HHH"/>
    <property type="match status" value="1"/>
</dbReference>
<dbReference type="InterPro" id="IPR003265">
    <property type="entry name" value="HhH-GPD_domain"/>
</dbReference>
<evidence type="ECO:0000256" key="11">
    <source>
        <dbReference type="ARBA" id="ARBA00023295"/>
    </source>
</evidence>
<feature type="domain" description="HhH-GPD" evidence="13">
    <location>
        <begin position="39"/>
        <end position="186"/>
    </location>
</feature>
<dbReference type="InterPro" id="IPR003651">
    <property type="entry name" value="Endonuclease3_FeS-loop_motif"/>
</dbReference>
<dbReference type="NCBIfam" id="TIGR01083">
    <property type="entry name" value="nth"/>
    <property type="match status" value="1"/>
</dbReference>
<dbReference type="GO" id="GO:0140078">
    <property type="term" value="F:class I DNA-(apurinic or apyrimidinic site) endonuclease activity"/>
    <property type="evidence" value="ECO:0007669"/>
    <property type="project" value="UniProtKB-EC"/>
</dbReference>
<dbReference type="SMART" id="SM00478">
    <property type="entry name" value="ENDO3c"/>
    <property type="match status" value="1"/>
</dbReference>
<sequence length="211" mass="24224">MKTAEEVEKILKILDNKYPAPETELDYETPFELLIATILSAQSTDKQVNKVTKELFEDYKEPEDFIGVTPDELSNKIQGVGLYRNKAKYIIKTCHKLVEDYNSRVPQGRKELMKLSGVGRKTANVVLSCAFDFDAIAVDTHVFRVTNRLGIANSDTVLATEKELMDNIPKQLWSVAHHWFIFHGREICKARKPRCQECPVSHLCDYFLKEE</sequence>
<proteinExistence type="inferred from homology"/>
<evidence type="ECO:0000313" key="14">
    <source>
        <dbReference type="EMBL" id="SJZ87940.1"/>
    </source>
</evidence>
<comment type="cofactor">
    <cofactor evidence="12">
        <name>[4Fe-4S] cluster</name>
        <dbReference type="ChEBI" id="CHEBI:49883"/>
    </cofactor>
    <text evidence="12">Binds 1 [4Fe-4S] cluster.</text>
</comment>
<comment type="catalytic activity">
    <reaction evidence="12">
        <text>2'-deoxyribonucleotide-(2'-deoxyribose 5'-phosphate)-2'-deoxyribonucleotide-DNA = a 3'-end 2'-deoxyribonucleotide-(2,3-dehydro-2,3-deoxyribose 5'-phosphate)-DNA + a 5'-end 5'-phospho-2'-deoxyribonucleoside-DNA + H(+)</text>
        <dbReference type="Rhea" id="RHEA:66592"/>
        <dbReference type="Rhea" id="RHEA-COMP:13180"/>
        <dbReference type="Rhea" id="RHEA-COMP:16897"/>
        <dbReference type="Rhea" id="RHEA-COMP:17067"/>
        <dbReference type="ChEBI" id="CHEBI:15378"/>
        <dbReference type="ChEBI" id="CHEBI:136412"/>
        <dbReference type="ChEBI" id="CHEBI:157695"/>
        <dbReference type="ChEBI" id="CHEBI:167181"/>
        <dbReference type="EC" id="4.2.99.18"/>
    </reaction>
</comment>
<keyword evidence="5 12" id="KW-0378">Hydrolase</keyword>
<keyword evidence="14" id="KW-0255">Endonuclease</keyword>
<evidence type="ECO:0000313" key="15">
    <source>
        <dbReference type="Proteomes" id="UP000190625"/>
    </source>
</evidence>
<keyword evidence="9 12" id="KW-0234">DNA repair</keyword>
<dbReference type="AlphaFoldDB" id="A0A1T4P8P9"/>
<dbReference type="STRING" id="142842.SAMN02745118_02078"/>
<dbReference type="GO" id="GO:0051539">
    <property type="term" value="F:4 iron, 4 sulfur cluster binding"/>
    <property type="evidence" value="ECO:0007669"/>
    <property type="project" value="UniProtKB-UniRule"/>
</dbReference>
<name>A0A1T4P8P9_9FIRM</name>
<protein>
    <recommendedName>
        <fullName evidence="12">Endonuclease III</fullName>
        <ecNumber evidence="12">4.2.99.18</ecNumber>
    </recommendedName>
    <alternativeName>
        <fullName evidence="12">DNA-(apurinic or apyrimidinic site) lyase</fullName>
    </alternativeName>
</protein>
<evidence type="ECO:0000256" key="6">
    <source>
        <dbReference type="ARBA" id="ARBA00023004"/>
    </source>
</evidence>
<comment type="similarity">
    <text evidence="1 12">Belongs to the Nth/MutY family.</text>
</comment>
<dbReference type="InterPro" id="IPR004036">
    <property type="entry name" value="Endonuclease-III-like_CS2"/>
</dbReference>
<dbReference type="OrthoDB" id="9800977at2"/>
<dbReference type="Pfam" id="PF00730">
    <property type="entry name" value="HhH-GPD"/>
    <property type="match status" value="1"/>
</dbReference>
<dbReference type="InterPro" id="IPR004035">
    <property type="entry name" value="Endouclease-III_FeS-bd_BS"/>
</dbReference>
<dbReference type="HAMAP" id="MF_00942">
    <property type="entry name" value="Nth"/>
    <property type="match status" value="1"/>
</dbReference>
<feature type="binding site" evidence="12">
    <location>
        <position position="198"/>
    </location>
    <ligand>
        <name>[4Fe-4S] cluster</name>
        <dbReference type="ChEBI" id="CHEBI:49883"/>
    </ligand>
</feature>
<reference evidence="15" key="1">
    <citation type="submission" date="2017-02" db="EMBL/GenBank/DDBJ databases">
        <authorList>
            <person name="Varghese N."/>
            <person name="Submissions S."/>
        </authorList>
    </citation>
    <scope>NUCLEOTIDE SEQUENCE [LARGE SCALE GENOMIC DNA]</scope>
    <source>
        <strain evidence="15">ATCC BAA-73</strain>
    </source>
</reference>
<feature type="binding site" evidence="12">
    <location>
        <position position="188"/>
    </location>
    <ligand>
        <name>[4Fe-4S] cluster</name>
        <dbReference type="ChEBI" id="CHEBI:49883"/>
    </ligand>
</feature>
<dbReference type="SMART" id="SM00525">
    <property type="entry name" value="FES"/>
    <property type="match status" value="1"/>
</dbReference>
<evidence type="ECO:0000259" key="13">
    <source>
        <dbReference type="SMART" id="SM00478"/>
    </source>
</evidence>
<evidence type="ECO:0000256" key="3">
    <source>
        <dbReference type="ARBA" id="ARBA00022723"/>
    </source>
</evidence>
<dbReference type="Pfam" id="PF10576">
    <property type="entry name" value="EndIII_4Fe-2S"/>
    <property type="match status" value="1"/>
</dbReference>
<keyword evidence="11 12" id="KW-0326">Glycosidase</keyword>
<evidence type="ECO:0000256" key="4">
    <source>
        <dbReference type="ARBA" id="ARBA00022763"/>
    </source>
</evidence>
<feature type="binding site" evidence="12">
    <location>
        <position position="204"/>
    </location>
    <ligand>
        <name>[4Fe-4S] cluster</name>
        <dbReference type="ChEBI" id="CHEBI:49883"/>
    </ligand>
</feature>
<dbReference type="PROSITE" id="PS00764">
    <property type="entry name" value="ENDONUCLEASE_III_1"/>
    <property type="match status" value="1"/>
</dbReference>
<keyword evidence="2 12" id="KW-0004">4Fe-4S</keyword>
<dbReference type="Proteomes" id="UP000190625">
    <property type="component" value="Unassembled WGS sequence"/>
</dbReference>
<evidence type="ECO:0000256" key="7">
    <source>
        <dbReference type="ARBA" id="ARBA00023014"/>
    </source>
</evidence>
<dbReference type="PIRSF" id="PIRSF001435">
    <property type="entry name" value="Nth"/>
    <property type="match status" value="1"/>
</dbReference>
<dbReference type="InterPro" id="IPR000445">
    <property type="entry name" value="HhH_motif"/>
</dbReference>
<dbReference type="InterPro" id="IPR023170">
    <property type="entry name" value="HhH_base_excis_C"/>
</dbReference>
<dbReference type="SUPFAM" id="SSF48150">
    <property type="entry name" value="DNA-glycosylase"/>
    <property type="match status" value="1"/>
</dbReference>
<gene>
    <name evidence="12" type="primary">nth</name>
    <name evidence="14" type="ORF">SAMN02745118_02078</name>
</gene>
<comment type="function">
    <text evidence="12">DNA repair enzyme that has both DNA N-glycosylase activity and AP-lyase activity. The DNA N-glycosylase activity releases various damaged pyrimidines from DNA by cleaving the N-glycosidic bond, leaving an AP (apurinic/apyrimidinic) site. The AP-lyase activity cleaves the phosphodiester bond 3' to the AP site by a beta-elimination, leaving a 3'-terminal unsaturated sugar and a product with a terminal 5'-phosphate.</text>
</comment>
<dbReference type="Gene3D" id="1.10.340.30">
    <property type="entry name" value="Hypothetical protein, domain 2"/>
    <property type="match status" value="1"/>
</dbReference>
<evidence type="ECO:0000256" key="9">
    <source>
        <dbReference type="ARBA" id="ARBA00023204"/>
    </source>
</evidence>
<dbReference type="GO" id="GO:0006285">
    <property type="term" value="P:base-excision repair, AP site formation"/>
    <property type="evidence" value="ECO:0007669"/>
    <property type="project" value="TreeGrafter"/>
</dbReference>
<keyword evidence="10 12" id="KW-0456">Lyase</keyword>
<evidence type="ECO:0000256" key="8">
    <source>
        <dbReference type="ARBA" id="ARBA00023125"/>
    </source>
</evidence>
<dbReference type="InterPro" id="IPR011257">
    <property type="entry name" value="DNA_glycosylase"/>
</dbReference>
<dbReference type="CDD" id="cd00056">
    <property type="entry name" value="ENDO3c"/>
    <property type="match status" value="1"/>
</dbReference>
<keyword evidence="15" id="KW-1185">Reference proteome</keyword>
<dbReference type="EMBL" id="FUWM01000018">
    <property type="protein sequence ID" value="SJZ87940.1"/>
    <property type="molecule type" value="Genomic_DNA"/>
</dbReference>
<dbReference type="FunFam" id="1.10.1670.10:FF:000001">
    <property type="entry name" value="Endonuclease III"/>
    <property type="match status" value="1"/>
</dbReference>
<keyword evidence="4 12" id="KW-0227">DNA damage</keyword>
<dbReference type="Gene3D" id="1.10.1670.10">
    <property type="entry name" value="Helix-hairpin-Helix base-excision DNA repair enzymes (C-terminal)"/>
    <property type="match status" value="1"/>
</dbReference>
<keyword evidence="14" id="KW-0540">Nuclease</keyword>